<dbReference type="Gene3D" id="3.40.33.10">
    <property type="entry name" value="CAP"/>
    <property type="match status" value="1"/>
</dbReference>
<reference evidence="2 3" key="1">
    <citation type="submission" date="2018-10" db="EMBL/GenBank/DDBJ databases">
        <authorList>
            <consortium name="Pathogen Informatics"/>
        </authorList>
    </citation>
    <scope>NUCLEOTIDE SEQUENCE [LARGE SCALE GENOMIC DNA]</scope>
</reference>
<dbReference type="Proteomes" id="UP000267029">
    <property type="component" value="Unassembled WGS sequence"/>
</dbReference>
<dbReference type="PRINTS" id="PR01217">
    <property type="entry name" value="PRICHEXTENSN"/>
</dbReference>
<sequence length="288" mass="32362">MGLLLLLSYSEDLEKKAETWVESCQSDKTNTENDIGMTKAVSSDANPTFANMIATFGVEGAKFDYESDSCGSDSCTNYKQVGSVGYHHYGRMCNEEMPQSGVESRNNNYIYRIYNYIYTIYDYIYRIYNCIYRIYDCIYRIYNCIYRIYNYTNRTYNYNDCFQRDYNIYNISTICIQESKSADYSHGLFLQTRIVWAETIEVGCAKMKCPKDPAPAPPEPGPNPPAPDPNPPAPGPDPPAPDPDPPAPDPNPPAPDPDPPAPGPAGQERAAPKQTKQTTQMVCLYAPA</sequence>
<dbReference type="SUPFAM" id="SSF55797">
    <property type="entry name" value="PR-1-like"/>
    <property type="match status" value="1"/>
</dbReference>
<dbReference type="AlphaFoldDB" id="A0A158QV58"/>
<evidence type="ECO:0000313" key="3">
    <source>
        <dbReference type="Proteomes" id="UP000267029"/>
    </source>
</evidence>
<name>A0A158QV58_MESCO</name>
<keyword evidence="3" id="KW-1185">Reference proteome</keyword>
<feature type="region of interest" description="Disordered" evidence="1">
    <location>
        <begin position="213"/>
        <end position="288"/>
    </location>
</feature>
<evidence type="ECO:0008006" key="4">
    <source>
        <dbReference type="Google" id="ProtNLM"/>
    </source>
</evidence>
<organism evidence="2 3">
    <name type="scientific">Mesocestoides corti</name>
    <name type="common">Flatworm</name>
    <dbReference type="NCBI Taxonomy" id="53468"/>
    <lineage>
        <taxon>Eukaryota</taxon>
        <taxon>Metazoa</taxon>
        <taxon>Spiralia</taxon>
        <taxon>Lophotrochozoa</taxon>
        <taxon>Platyhelminthes</taxon>
        <taxon>Cestoda</taxon>
        <taxon>Eucestoda</taxon>
        <taxon>Cyclophyllidea</taxon>
        <taxon>Mesocestoididae</taxon>
        <taxon>Mesocestoides</taxon>
    </lineage>
</organism>
<protein>
    <recommendedName>
        <fullName evidence="4">SCP domain-containing protein</fullName>
    </recommendedName>
</protein>
<proteinExistence type="predicted"/>
<evidence type="ECO:0000256" key="1">
    <source>
        <dbReference type="SAM" id="MobiDB-lite"/>
    </source>
</evidence>
<dbReference type="EMBL" id="UXSR01005349">
    <property type="protein sequence ID" value="VDD81299.1"/>
    <property type="molecule type" value="Genomic_DNA"/>
</dbReference>
<gene>
    <name evidence="2" type="ORF">MCOS_LOCUS7302</name>
</gene>
<accession>A0A158QV58</accession>
<evidence type="ECO:0000313" key="2">
    <source>
        <dbReference type="EMBL" id="VDD81299.1"/>
    </source>
</evidence>
<dbReference type="InterPro" id="IPR035940">
    <property type="entry name" value="CAP_sf"/>
</dbReference>
<feature type="compositionally biased region" description="Pro residues" evidence="1">
    <location>
        <begin position="213"/>
        <end position="263"/>
    </location>
</feature>